<keyword evidence="1" id="KW-0812">Transmembrane</keyword>
<keyword evidence="1" id="KW-0472">Membrane</keyword>
<evidence type="ECO:0000256" key="1">
    <source>
        <dbReference type="SAM" id="Phobius"/>
    </source>
</evidence>
<dbReference type="RefSeq" id="WP_166505187.1">
    <property type="nucleotide sequence ID" value="NZ_LN650648.1"/>
</dbReference>
<protein>
    <submittedName>
        <fullName evidence="2">Uncharacterized protein</fullName>
    </submittedName>
</protein>
<proteinExistence type="predicted"/>
<feature type="transmembrane region" description="Helical" evidence="1">
    <location>
        <begin position="21"/>
        <end position="41"/>
    </location>
</feature>
<evidence type="ECO:0000313" key="3">
    <source>
        <dbReference type="Proteomes" id="UP000245695"/>
    </source>
</evidence>
<evidence type="ECO:0000313" key="2">
    <source>
        <dbReference type="EMBL" id="CEI72549.1"/>
    </source>
</evidence>
<gene>
    <name evidence="2" type="ORF">FRIFI_1009</name>
</gene>
<keyword evidence="3" id="KW-1185">Reference proteome</keyword>
<organism evidence="2 3">
    <name type="scientific">Romboutsia hominis</name>
    <dbReference type="NCBI Taxonomy" id="1507512"/>
    <lineage>
        <taxon>Bacteria</taxon>
        <taxon>Bacillati</taxon>
        <taxon>Bacillota</taxon>
        <taxon>Clostridia</taxon>
        <taxon>Peptostreptococcales</taxon>
        <taxon>Peptostreptococcaceae</taxon>
        <taxon>Romboutsia</taxon>
    </lineage>
</organism>
<sequence length="118" mass="14172">MSNIKNDCNIMQNHIKKSKSNLSVFMYTTNAIMFMLMTPFVKLHEKHFNKVEEYVNILNDYCKENNLDIKFDKFYEFENSSIMYSQLQLGALTVKQYEARIKYLNTLNENIEYLKRCI</sequence>
<dbReference type="EMBL" id="LN650648">
    <property type="protein sequence ID" value="CEI72549.1"/>
    <property type="molecule type" value="Genomic_DNA"/>
</dbReference>
<dbReference type="KEGG" id="rhom:FRIFI_1009"/>
<dbReference type="AlphaFoldDB" id="A0A2P2BQD6"/>
<name>A0A2P2BQD6_9FIRM</name>
<reference evidence="2 3" key="1">
    <citation type="submission" date="2014-09" db="EMBL/GenBank/DDBJ databases">
        <authorList>
            <person name="Hornung B.V."/>
        </authorList>
    </citation>
    <scope>NUCLEOTIDE SEQUENCE [LARGE SCALE GENOMIC DNA]</scope>
    <source>
        <strain evidence="2 3">FRIFI</strain>
    </source>
</reference>
<dbReference type="Proteomes" id="UP000245695">
    <property type="component" value="Chromosome 1"/>
</dbReference>
<keyword evidence="1" id="KW-1133">Transmembrane helix</keyword>
<accession>A0A2P2BQD6</accession>